<feature type="domain" description="Fibronectin type-III" evidence="2">
    <location>
        <begin position="395"/>
        <end position="488"/>
    </location>
</feature>
<dbReference type="InterPro" id="IPR036116">
    <property type="entry name" value="FN3_sf"/>
</dbReference>
<dbReference type="SUPFAM" id="SSF49265">
    <property type="entry name" value="Fibronectin type III"/>
    <property type="match status" value="4"/>
</dbReference>
<feature type="domain" description="Fibronectin type-III" evidence="2">
    <location>
        <begin position="603"/>
        <end position="704"/>
    </location>
</feature>
<proteinExistence type="predicted"/>
<comment type="caution">
    <text evidence="3">The sequence shown here is derived from an EMBL/GenBank/DDBJ whole genome shotgun (WGS) entry which is preliminary data.</text>
</comment>
<dbReference type="RefSeq" id="WP_199387069.1">
    <property type="nucleotide sequence ID" value="NZ_JAEMHM010000033.1"/>
</dbReference>
<feature type="domain" description="Fibronectin type-III" evidence="2">
    <location>
        <begin position="294"/>
        <end position="389"/>
    </location>
</feature>
<gene>
    <name evidence="3" type="ORF">JFN93_24750</name>
</gene>
<protein>
    <recommendedName>
        <fullName evidence="2">Fibronectin type-III domain-containing protein</fullName>
    </recommendedName>
</protein>
<dbReference type="PANTHER" id="PTHR13817">
    <property type="entry name" value="TITIN"/>
    <property type="match status" value="1"/>
</dbReference>
<accession>A0A8J7S8Y0</accession>
<dbReference type="SMART" id="SM00060">
    <property type="entry name" value="FN3"/>
    <property type="match status" value="5"/>
</dbReference>
<reference evidence="3" key="1">
    <citation type="submission" date="2020-12" db="EMBL/GenBank/DDBJ databases">
        <title>Geomonas sp. Red875, isolated from river sediment.</title>
        <authorList>
            <person name="Xu Z."/>
            <person name="Zhang Z."/>
            <person name="Masuda Y."/>
            <person name="Itoh H."/>
            <person name="Senoo K."/>
        </authorList>
    </citation>
    <scope>NUCLEOTIDE SEQUENCE</scope>
    <source>
        <strain evidence="3">Red875</strain>
    </source>
</reference>
<dbReference type="Proteomes" id="UP000636888">
    <property type="component" value="Unassembled WGS sequence"/>
</dbReference>
<evidence type="ECO:0000313" key="4">
    <source>
        <dbReference type="Proteomes" id="UP000636888"/>
    </source>
</evidence>
<evidence type="ECO:0000259" key="2">
    <source>
        <dbReference type="PROSITE" id="PS50853"/>
    </source>
</evidence>
<evidence type="ECO:0000313" key="3">
    <source>
        <dbReference type="EMBL" id="MBJ6727931.1"/>
    </source>
</evidence>
<dbReference type="EMBL" id="JAEMHM010000033">
    <property type="protein sequence ID" value="MBJ6727931.1"/>
    <property type="molecule type" value="Genomic_DNA"/>
</dbReference>
<dbReference type="InterPro" id="IPR003961">
    <property type="entry name" value="FN3_dom"/>
</dbReference>
<sequence length="1051" mass="106565">MRVNLKRYWLGALLLASLSLLLFGCGDFGSSQNNVATKTISGVVSNATTGMPASGVQVEAFALGADGSTTPLSINPAKVTSGSDGSYSLRIPANYQGAVLVQGTASVAKRAKQLFATTVGGNTTILRAVVPASLLADGPLPPVMLSLATEALYQYVNVNSMAGNGGFTDSNLRAATLILENFFGPNFSTTPPPASATDLATSKEQQDLLVTISAIATLDGDLPALVLKMTAPLGTLAGDIKNSIQTVTVTLKAQGSLPGEYVPSATIITGISNAQTTALQADPALVADTTAPAAPTGLTAPTATVGARQVVLNWSAVADADLDGYVICRADQSNVFVSVGSVAADTTTFTDLNVAPQSHYSYKVIAFDRSRNFSPESNIVQVVTLTSLDTVAPAAPTNLVRVAFSATQNNLQWKQAMKTAADGTQIPASRYYVYRDAQLVTPAGVTGTTFADTGLEPLTQYTYYVKAADANGNLSGASNTLTVRTASAATDPAPAFVAGLIQDPSAPATATGVTLKWNTVTGTDVTYNVYQDGVLIASGLLPAANATTMSFTDGSVFPNSTYSYQVSYTFTTTSGARLESQLSDALNVTTPAGTGGATTAPSIPTNLRAGTPTSNSVPLTWTASTPAAGDSFVIYEIYRKNMGNGDTLKIATVVFPAGAGVQPAYVDTAVVSGSVYAYWLKAVSSGGVRSAASDVFVALQIPASTPLNNNKPGAPTLATPADSDVTSFSVKLTWTAPADTDIAGYFVFRNGLQIAQVTGTTYTDTAVVGSTAYQYSVAAVNTSGLVSDPSNTVSVTTAAANGFYLFGKVTINGDGLAGITVTATSATDQSTTTAVTDANGSYVIAGLANNTSYTLVCTPGSTGTYVFTPASKTVAIRSANVSGLDFIAMIPGVVTGGVTYPDGTIIGGITYPPGSVIGGVTYPTGATVINGVVYPTGTVIGGVTYPNGVVIGGVTYPAGTIVGGIAFPVGFVVTGVTYPTGTIIGGVFYATGSVSAGASYGNGVVVGGVIYPSGTVTGGVIYPTGAVSGGITYPTGTVIGSLVFHQNFAQN</sequence>
<dbReference type="PROSITE" id="PS50853">
    <property type="entry name" value="FN3"/>
    <property type="match status" value="4"/>
</dbReference>
<dbReference type="SUPFAM" id="SSF49478">
    <property type="entry name" value="Cna protein B-type domain"/>
    <property type="match status" value="1"/>
</dbReference>
<dbReference type="PANTHER" id="PTHR13817:SF166">
    <property type="entry name" value="NEURONAL IGCAM-RELATED"/>
    <property type="match status" value="1"/>
</dbReference>
<dbReference type="PROSITE" id="PS51257">
    <property type="entry name" value="PROKAR_LIPOPROTEIN"/>
    <property type="match status" value="1"/>
</dbReference>
<keyword evidence="4" id="KW-1185">Reference proteome</keyword>
<dbReference type="InterPro" id="IPR013783">
    <property type="entry name" value="Ig-like_fold"/>
</dbReference>
<dbReference type="AlphaFoldDB" id="A0A8J7S8Y0"/>
<dbReference type="CDD" id="cd00063">
    <property type="entry name" value="FN3"/>
    <property type="match status" value="4"/>
</dbReference>
<dbReference type="InterPro" id="IPR050964">
    <property type="entry name" value="Striated_Muscle_Regulatory"/>
</dbReference>
<keyword evidence="1" id="KW-0677">Repeat</keyword>
<dbReference type="Gene3D" id="2.60.40.10">
    <property type="entry name" value="Immunoglobulins"/>
    <property type="match status" value="6"/>
</dbReference>
<evidence type="ECO:0000256" key="1">
    <source>
        <dbReference type="ARBA" id="ARBA00022737"/>
    </source>
</evidence>
<name>A0A8J7S8Y0_9BACT</name>
<organism evidence="3 4">
    <name type="scientific">Geomesophilobacter sediminis</name>
    <dbReference type="NCBI Taxonomy" id="2798584"/>
    <lineage>
        <taxon>Bacteria</taxon>
        <taxon>Pseudomonadati</taxon>
        <taxon>Thermodesulfobacteriota</taxon>
        <taxon>Desulfuromonadia</taxon>
        <taxon>Geobacterales</taxon>
        <taxon>Geobacteraceae</taxon>
        <taxon>Geomesophilobacter</taxon>
    </lineage>
</organism>
<feature type="domain" description="Fibronectin type-III" evidence="2">
    <location>
        <begin position="711"/>
        <end position="800"/>
    </location>
</feature>